<gene>
    <name evidence="1" type="ORF">MELA_01185</name>
</gene>
<dbReference type="SUPFAM" id="SSF51905">
    <property type="entry name" value="FAD/NAD(P)-binding domain"/>
    <property type="match status" value="1"/>
</dbReference>
<dbReference type="Gene3D" id="3.50.50.60">
    <property type="entry name" value="FAD/NAD(P)-binding domain"/>
    <property type="match status" value="1"/>
</dbReference>
<dbReference type="Proteomes" id="UP000334340">
    <property type="component" value="Unassembled WGS sequence"/>
</dbReference>
<dbReference type="EMBL" id="CABIKM010000019">
    <property type="protein sequence ID" value="VUZ84811.1"/>
    <property type="molecule type" value="Genomic_DNA"/>
</dbReference>
<keyword evidence="2" id="KW-1185">Reference proteome</keyword>
<sequence length="419" mass="45137">MYDALIIGGGPAGLYAAYCLAKAGRRVAVFEEHPEIGTPVHCTGLVATECFTRFELPTQANQAMLRRARFHAPGGHVLAVASDQDETVVLDRAAFDRALAEQAQAAGAELFAGHRVEALRRLRKRLVARTVTGTGIERLVSGHLGILATGASYGLHRGLGLQVPTRFVYGAQVEVVFEATAEVEVCFGNEVAPGSFAWVVPFTRHGVTMAKIGVLASREAPQYLARFLESPLVASRVRPGWMGPYQRRPIPVWPLAETVGDRLLVIGDAAGLAKPTTGGGVYYSLLSAELAADTACRALAAGDGSAKALRRYQTDWRAALGSEIRAGALFRTVASHLSDAQIDEAFQLITGEPMAGLIRDHASFNWHKELILALWRSAAMRGFLWRALMRRGGRMIGALRPSMNGYPGVKLPDERAATD</sequence>
<dbReference type="InterPro" id="IPR036188">
    <property type="entry name" value="FAD/NAD-bd_sf"/>
</dbReference>
<keyword evidence="1" id="KW-0413">Isomerase</keyword>
<evidence type="ECO:0000313" key="2">
    <source>
        <dbReference type="Proteomes" id="UP000334340"/>
    </source>
</evidence>
<dbReference type="InterPro" id="IPR050407">
    <property type="entry name" value="Geranylgeranyl_reductase"/>
</dbReference>
<accession>A0A564ZHL0</accession>
<protein>
    <submittedName>
        <fullName evidence="1">Thiazole biosynthetic enzyme</fullName>
        <ecNumber evidence="1">5.3.1.29</ecNumber>
    </submittedName>
</protein>
<evidence type="ECO:0000313" key="1">
    <source>
        <dbReference type="EMBL" id="VUZ84811.1"/>
    </source>
</evidence>
<dbReference type="PANTHER" id="PTHR42685:SF22">
    <property type="entry name" value="CONDITIONED MEDIUM FACTOR RECEPTOR 1"/>
    <property type="match status" value="1"/>
</dbReference>
<dbReference type="EC" id="5.3.1.29" evidence="1"/>
<organism evidence="1 2">
    <name type="scientific">Candidatus Methylomirabilis lanthanidiphila</name>
    <dbReference type="NCBI Taxonomy" id="2211376"/>
    <lineage>
        <taxon>Bacteria</taxon>
        <taxon>Candidatus Methylomirabilota</taxon>
        <taxon>Candidatus Methylomirabilia</taxon>
        <taxon>Candidatus Methylomirabilales</taxon>
        <taxon>Candidatus Methylomirabilaceae</taxon>
        <taxon>Candidatus Methylomirabilis</taxon>
    </lineage>
</organism>
<dbReference type="PANTHER" id="PTHR42685">
    <property type="entry name" value="GERANYLGERANYL DIPHOSPHATE REDUCTASE"/>
    <property type="match status" value="1"/>
</dbReference>
<dbReference type="PRINTS" id="PR00420">
    <property type="entry name" value="RNGMNOXGNASE"/>
</dbReference>
<proteinExistence type="predicted"/>
<name>A0A564ZHL0_9BACT</name>
<reference evidence="1 2" key="1">
    <citation type="submission" date="2019-07" db="EMBL/GenBank/DDBJ databases">
        <authorList>
            <person name="Cremers G."/>
        </authorList>
    </citation>
    <scope>NUCLEOTIDE SEQUENCE [LARGE SCALE GENOMIC DNA]</scope>
</reference>
<dbReference type="AlphaFoldDB" id="A0A564ZHL0"/>
<dbReference type="GO" id="GO:0016628">
    <property type="term" value="F:oxidoreductase activity, acting on the CH-CH group of donors, NAD or NADP as acceptor"/>
    <property type="evidence" value="ECO:0007669"/>
    <property type="project" value="InterPro"/>
</dbReference>
<dbReference type="InterPro" id="IPR011777">
    <property type="entry name" value="Geranylgeranyl_Rdtase_fam"/>
</dbReference>
<dbReference type="NCBIfam" id="TIGR02032">
    <property type="entry name" value="GG-red-SF"/>
    <property type="match status" value="1"/>
</dbReference>
<dbReference type="Pfam" id="PF13450">
    <property type="entry name" value="NAD_binding_8"/>
    <property type="match status" value="1"/>
</dbReference>
<dbReference type="GO" id="GO:0043917">
    <property type="term" value="F:ribose 1,5-bisphosphate isomerase activity"/>
    <property type="evidence" value="ECO:0007669"/>
    <property type="project" value="UniProtKB-EC"/>
</dbReference>